<evidence type="ECO:0000259" key="7">
    <source>
        <dbReference type="PROSITE" id="PS50011"/>
    </source>
</evidence>
<evidence type="ECO:0000256" key="5">
    <source>
        <dbReference type="ARBA" id="ARBA00022840"/>
    </source>
</evidence>
<dbReference type="InterPro" id="IPR000719">
    <property type="entry name" value="Prot_kinase_dom"/>
</dbReference>
<comment type="caution">
    <text evidence="8">The sequence shown here is derived from an EMBL/GenBank/DDBJ whole genome shotgun (WGS) entry which is preliminary data.</text>
</comment>
<dbReference type="Pfam" id="PF00069">
    <property type="entry name" value="Pkinase"/>
    <property type="match status" value="2"/>
</dbReference>
<organism evidence="8 9">
    <name type="scientific">Seminavis robusta</name>
    <dbReference type="NCBI Taxonomy" id="568900"/>
    <lineage>
        <taxon>Eukaryota</taxon>
        <taxon>Sar</taxon>
        <taxon>Stramenopiles</taxon>
        <taxon>Ochrophyta</taxon>
        <taxon>Bacillariophyta</taxon>
        <taxon>Bacillariophyceae</taxon>
        <taxon>Bacillariophycidae</taxon>
        <taxon>Naviculales</taxon>
        <taxon>Naviculaceae</taxon>
        <taxon>Seminavis</taxon>
    </lineage>
</organism>
<protein>
    <submittedName>
        <fullName evidence="8">Mitogen-activated protein kinase HOG1</fullName>
    </submittedName>
</protein>
<proteinExistence type="predicted"/>
<dbReference type="Gene3D" id="1.10.510.10">
    <property type="entry name" value="Transferase(Phosphotransferase) domain 1"/>
    <property type="match status" value="2"/>
</dbReference>
<dbReference type="OrthoDB" id="410920at2759"/>
<evidence type="ECO:0000256" key="6">
    <source>
        <dbReference type="SAM" id="MobiDB-lite"/>
    </source>
</evidence>
<reference evidence="8" key="1">
    <citation type="submission" date="2020-06" db="EMBL/GenBank/DDBJ databases">
        <authorList>
            <consortium name="Plant Systems Biology data submission"/>
        </authorList>
    </citation>
    <scope>NUCLEOTIDE SEQUENCE</scope>
    <source>
        <strain evidence="8">D6</strain>
    </source>
</reference>
<dbReference type="PROSITE" id="PS50011">
    <property type="entry name" value="PROTEIN_KINASE_DOM"/>
    <property type="match status" value="1"/>
</dbReference>
<feature type="region of interest" description="Disordered" evidence="6">
    <location>
        <begin position="636"/>
        <end position="658"/>
    </location>
</feature>
<keyword evidence="4 8" id="KW-0418">Kinase</keyword>
<evidence type="ECO:0000256" key="2">
    <source>
        <dbReference type="ARBA" id="ARBA00022679"/>
    </source>
</evidence>
<dbReference type="EMBL" id="CAICTM010001546">
    <property type="protein sequence ID" value="CAB9524527.1"/>
    <property type="molecule type" value="Genomic_DNA"/>
</dbReference>
<keyword evidence="2" id="KW-0808">Transferase</keyword>
<evidence type="ECO:0000256" key="4">
    <source>
        <dbReference type="ARBA" id="ARBA00022777"/>
    </source>
</evidence>
<keyword evidence="1" id="KW-0723">Serine/threonine-protein kinase</keyword>
<dbReference type="GO" id="GO:0005524">
    <property type="term" value="F:ATP binding"/>
    <property type="evidence" value="ECO:0007669"/>
    <property type="project" value="UniProtKB-KW"/>
</dbReference>
<keyword evidence="3" id="KW-0547">Nucleotide-binding</keyword>
<feature type="compositionally biased region" description="Polar residues" evidence="6">
    <location>
        <begin position="25"/>
        <end position="36"/>
    </location>
</feature>
<dbReference type="PROSITE" id="PS00108">
    <property type="entry name" value="PROTEIN_KINASE_ST"/>
    <property type="match status" value="1"/>
</dbReference>
<dbReference type="PANTHER" id="PTHR24349">
    <property type="entry name" value="SERINE/THREONINE-PROTEIN KINASE"/>
    <property type="match status" value="1"/>
</dbReference>
<dbReference type="InterPro" id="IPR008271">
    <property type="entry name" value="Ser/Thr_kinase_AS"/>
</dbReference>
<keyword evidence="5" id="KW-0067">ATP-binding</keyword>
<dbReference type="SUPFAM" id="SSF56112">
    <property type="entry name" value="Protein kinase-like (PK-like)"/>
    <property type="match status" value="2"/>
</dbReference>
<feature type="compositionally biased region" description="Low complexity" evidence="6">
    <location>
        <begin position="636"/>
        <end position="647"/>
    </location>
</feature>
<dbReference type="AlphaFoldDB" id="A0A9N8EMK2"/>
<feature type="domain" description="Protein kinase" evidence="7">
    <location>
        <begin position="77"/>
        <end position="607"/>
    </location>
</feature>
<evidence type="ECO:0000256" key="1">
    <source>
        <dbReference type="ARBA" id="ARBA00022527"/>
    </source>
</evidence>
<keyword evidence="9" id="KW-1185">Reference proteome</keyword>
<feature type="compositionally biased region" description="Basic and acidic residues" evidence="6">
    <location>
        <begin position="37"/>
        <end position="46"/>
    </location>
</feature>
<dbReference type="InterPro" id="IPR050205">
    <property type="entry name" value="CDPK_Ser/Thr_kinases"/>
</dbReference>
<dbReference type="GO" id="GO:0004674">
    <property type="term" value="F:protein serine/threonine kinase activity"/>
    <property type="evidence" value="ECO:0007669"/>
    <property type="project" value="UniProtKB-KW"/>
</dbReference>
<evidence type="ECO:0000313" key="8">
    <source>
        <dbReference type="EMBL" id="CAB9524527.1"/>
    </source>
</evidence>
<evidence type="ECO:0000256" key="3">
    <source>
        <dbReference type="ARBA" id="ARBA00022741"/>
    </source>
</evidence>
<dbReference type="Proteomes" id="UP001153069">
    <property type="component" value="Unassembled WGS sequence"/>
</dbReference>
<feature type="region of interest" description="Disordered" evidence="6">
    <location>
        <begin position="1"/>
        <end position="47"/>
    </location>
</feature>
<evidence type="ECO:0000313" key="9">
    <source>
        <dbReference type="Proteomes" id="UP001153069"/>
    </source>
</evidence>
<dbReference type="InterPro" id="IPR011009">
    <property type="entry name" value="Kinase-like_dom_sf"/>
</dbReference>
<dbReference type="SMART" id="SM00220">
    <property type="entry name" value="S_TKc"/>
    <property type="match status" value="1"/>
</dbReference>
<accession>A0A9N8EMK2</accession>
<gene>
    <name evidence="8" type="ORF">SEMRO_1548_G281550.1</name>
</gene>
<sequence length="658" mass="74798">MGCNNSTNNGGGYEDTVYRRPSVPANISGTGNSAQSKDLESREQRPAEPPAYLLPSHELFHPSANGRNGYEFKKLYQKTEEQLDGGNFGAIFECCHLHGSELDYWKKGALKITKPNALDTFNGPILTYQDIEDRCQEIRTLILLQQKPRSDNILRLQEYFYNKGTQELRVVTELLQQNLRDWIETQQQFTERQGRSVAKIMLSAIKFMHSRGIVHRDIKEANVVFAQTGDLKSLKIVDFGLAKDLQPGETEKAFCGSLGYIAPEIYMREPYRFEVDLFSFGVLMFKILSGRRPWPAGPAEETGRKTVNLEYKIISEQWRNVSFHGQDFIRKLLAYREERLDATAGLGHEWLGETTTSVLRINASMAFRIDDGEEGRLSDAVINPEGASTAQTSREHSRFWVEDQVQDALETFIPTGAFRGRIVPSPEGHAMVEEIMPPNGKLLPYYIINADVYTERECRNVCREIAQRIALFHRGHVVHRKLHMENVVVESQPGADDFNVSLRGVQYAQMIREDQPLTGRVGRALRGWQAFIGPEITSEFYHDHRVDLWSLGAIIYMSLCGSAPVRADLYFRVVVPSAPAQDLVRRLLVKDPSQRLTIEEVLNHPWMTEHDEALAQQPLDLTKIFFEDYMRAGRTSVRSSQSDSTSQLPPVAAPPYQQ</sequence>
<name>A0A9N8EMK2_9STRA</name>